<feature type="transmembrane region" description="Helical" evidence="1">
    <location>
        <begin position="16"/>
        <end position="38"/>
    </location>
</feature>
<comment type="caution">
    <text evidence="2">The sequence shown here is derived from an EMBL/GenBank/DDBJ whole genome shotgun (WGS) entry which is preliminary data.</text>
</comment>
<evidence type="ECO:0000256" key="1">
    <source>
        <dbReference type="SAM" id="Phobius"/>
    </source>
</evidence>
<keyword evidence="1" id="KW-0472">Membrane</keyword>
<gene>
    <name evidence="2" type="ORF">GCM10025781_17510</name>
</gene>
<name>A0ABP8X566_9MICC</name>
<dbReference type="RefSeq" id="WP_345311231.1">
    <property type="nucleotide sequence ID" value="NZ_BAABLN010000028.1"/>
</dbReference>
<proteinExistence type="predicted"/>
<feature type="transmembrane region" description="Helical" evidence="1">
    <location>
        <begin position="44"/>
        <end position="62"/>
    </location>
</feature>
<accession>A0ABP8X566</accession>
<organism evidence="2 3">
    <name type="scientific">Kocuria gwangalliensis</name>
    <dbReference type="NCBI Taxonomy" id="501592"/>
    <lineage>
        <taxon>Bacteria</taxon>
        <taxon>Bacillati</taxon>
        <taxon>Actinomycetota</taxon>
        <taxon>Actinomycetes</taxon>
        <taxon>Micrococcales</taxon>
        <taxon>Micrococcaceae</taxon>
        <taxon>Kocuria</taxon>
    </lineage>
</organism>
<dbReference type="Proteomes" id="UP001501446">
    <property type="component" value="Unassembled WGS sequence"/>
</dbReference>
<evidence type="ECO:0000313" key="3">
    <source>
        <dbReference type="Proteomes" id="UP001501446"/>
    </source>
</evidence>
<protein>
    <submittedName>
        <fullName evidence="2">Uncharacterized protein</fullName>
    </submittedName>
</protein>
<keyword evidence="1" id="KW-1133">Transmembrane helix</keyword>
<evidence type="ECO:0000313" key="2">
    <source>
        <dbReference type="EMBL" id="GAA4699904.1"/>
    </source>
</evidence>
<reference evidence="3" key="1">
    <citation type="journal article" date="2019" name="Int. J. Syst. Evol. Microbiol.">
        <title>The Global Catalogue of Microorganisms (GCM) 10K type strain sequencing project: providing services to taxonomists for standard genome sequencing and annotation.</title>
        <authorList>
            <consortium name="The Broad Institute Genomics Platform"/>
            <consortium name="The Broad Institute Genome Sequencing Center for Infectious Disease"/>
            <person name="Wu L."/>
            <person name="Ma J."/>
        </authorList>
    </citation>
    <scope>NUCLEOTIDE SEQUENCE [LARGE SCALE GENOMIC DNA]</scope>
    <source>
        <strain evidence="3">JCM 18958</strain>
    </source>
</reference>
<sequence length="83" mass="8483">MSKSTFRLIGSKPPCALVAIGGYWLSNVAVGLVMLIIWYPAAWVFGPIVGTTIIAGGLKSMAHARAMDAQRGGNPGGTASPPG</sequence>
<keyword evidence="3" id="KW-1185">Reference proteome</keyword>
<dbReference type="EMBL" id="BAABLN010000028">
    <property type="protein sequence ID" value="GAA4699904.1"/>
    <property type="molecule type" value="Genomic_DNA"/>
</dbReference>
<keyword evidence="1" id="KW-0812">Transmembrane</keyword>